<evidence type="ECO:0000313" key="6">
    <source>
        <dbReference type="EMBL" id="KAL2523963.1"/>
    </source>
</evidence>
<accession>A0ABD1UFZ7</accession>
<dbReference type="SMART" id="SM01332">
    <property type="entry name" value="Cyclin_C"/>
    <property type="match status" value="1"/>
</dbReference>
<evidence type="ECO:0000256" key="4">
    <source>
        <dbReference type="ARBA" id="ARBA00023306"/>
    </source>
</evidence>
<name>A0ABD1UFZ7_9LAMI</name>
<dbReference type="CDD" id="cd20544">
    <property type="entry name" value="CYCLIN_AtCycD-like_rpt2"/>
    <property type="match status" value="1"/>
</dbReference>
<keyword evidence="7" id="KW-1185">Reference proteome</keyword>
<gene>
    <name evidence="6" type="ORF">Adt_09017</name>
</gene>
<dbReference type="InterPro" id="IPR004367">
    <property type="entry name" value="Cyclin_C-dom"/>
</dbReference>
<dbReference type="InterPro" id="IPR006671">
    <property type="entry name" value="Cyclin_N"/>
</dbReference>
<dbReference type="Proteomes" id="UP001604336">
    <property type="component" value="Unassembled WGS sequence"/>
</dbReference>
<sequence length="346" mass="39026">MEKKKKKEGWREDCSDRRCQTPTPIHLSYEQQQAGRAVFFFDLCVAAAISAAAHVGSAVRTSGGDLCFSRWCPGPFEPFPAAATSKVPLPAQLSYGLDPFIVYLSVNYIDRFLSKQEILEKRPWIACILVVASLSLAAKMRNCDLSISLSDLQREKGFEFDAHSIQRMEAIILAALGWRMRSITPFSFLHYFISLFEINCSSLIVALKQRASYIILNSQHELKLLEYKPSTIAASALLCATQDLIPLQFSSFKDEISSCEFVNQERWLDCLRAMQEMLANGYESNLHASPSCTLTPISVLDLQRSRSESENTTTCNSVIPERDSNNKRRRLNHLSDNLTFKISQNC</sequence>
<dbReference type="EMBL" id="JBFOLK010000003">
    <property type="protein sequence ID" value="KAL2523963.1"/>
    <property type="molecule type" value="Genomic_DNA"/>
</dbReference>
<dbReference type="Gene3D" id="1.10.472.10">
    <property type="entry name" value="Cyclin-like"/>
    <property type="match status" value="2"/>
</dbReference>
<dbReference type="Pfam" id="PF02984">
    <property type="entry name" value="Cyclin_C"/>
    <property type="match status" value="1"/>
</dbReference>
<comment type="similarity">
    <text evidence="1">Belongs to the cyclin family. Cyclin D subfamily.</text>
</comment>
<evidence type="ECO:0000256" key="3">
    <source>
        <dbReference type="ARBA" id="ARBA00023127"/>
    </source>
</evidence>
<proteinExistence type="inferred from homology"/>
<keyword evidence="2" id="KW-0132">Cell division</keyword>
<evidence type="ECO:0000256" key="1">
    <source>
        <dbReference type="ARBA" id="ARBA00009065"/>
    </source>
</evidence>
<keyword evidence="3" id="KW-0195">Cyclin</keyword>
<evidence type="ECO:0000256" key="2">
    <source>
        <dbReference type="ARBA" id="ARBA00022618"/>
    </source>
</evidence>
<dbReference type="GO" id="GO:0051301">
    <property type="term" value="P:cell division"/>
    <property type="evidence" value="ECO:0007669"/>
    <property type="project" value="UniProtKB-KW"/>
</dbReference>
<feature type="domain" description="Cyclin C-terminal" evidence="5">
    <location>
        <begin position="183"/>
        <end position="302"/>
    </location>
</feature>
<keyword evidence="4" id="KW-0131">Cell cycle</keyword>
<dbReference type="InterPro" id="IPR039361">
    <property type="entry name" value="Cyclin"/>
</dbReference>
<dbReference type="AlphaFoldDB" id="A0ABD1UFZ7"/>
<organism evidence="6 7">
    <name type="scientific">Abeliophyllum distichum</name>
    <dbReference type="NCBI Taxonomy" id="126358"/>
    <lineage>
        <taxon>Eukaryota</taxon>
        <taxon>Viridiplantae</taxon>
        <taxon>Streptophyta</taxon>
        <taxon>Embryophyta</taxon>
        <taxon>Tracheophyta</taxon>
        <taxon>Spermatophyta</taxon>
        <taxon>Magnoliopsida</taxon>
        <taxon>eudicotyledons</taxon>
        <taxon>Gunneridae</taxon>
        <taxon>Pentapetalae</taxon>
        <taxon>asterids</taxon>
        <taxon>lamiids</taxon>
        <taxon>Lamiales</taxon>
        <taxon>Oleaceae</taxon>
        <taxon>Forsythieae</taxon>
        <taxon>Abeliophyllum</taxon>
    </lineage>
</organism>
<protein>
    <submittedName>
        <fullName evidence="6">Cyclin-D6-1</fullName>
    </submittedName>
</protein>
<comment type="caution">
    <text evidence="6">The sequence shown here is derived from an EMBL/GenBank/DDBJ whole genome shotgun (WGS) entry which is preliminary data.</text>
</comment>
<evidence type="ECO:0000259" key="5">
    <source>
        <dbReference type="SMART" id="SM01332"/>
    </source>
</evidence>
<dbReference type="Pfam" id="PF00134">
    <property type="entry name" value="Cyclin_N"/>
    <property type="match status" value="1"/>
</dbReference>
<dbReference type="InterPro" id="IPR036915">
    <property type="entry name" value="Cyclin-like_sf"/>
</dbReference>
<reference evidence="7" key="1">
    <citation type="submission" date="2024-07" db="EMBL/GenBank/DDBJ databases">
        <title>Two chromosome-level genome assemblies of Korean endemic species Abeliophyllum distichum and Forsythia ovata (Oleaceae).</title>
        <authorList>
            <person name="Jang H."/>
        </authorList>
    </citation>
    <scope>NUCLEOTIDE SEQUENCE [LARGE SCALE GENOMIC DNA]</scope>
</reference>
<dbReference type="FunFam" id="1.10.472.10:FF:000040">
    <property type="entry name" value="D6-type cyclin"/>
    <property type="match status" value="1"/>
</dbReference>
<dbReference type="PANTHER" id="PTHR10177">
    <property type="entry name" value="CYCLINS"/>
    <property type="match status" value="1"/>
</dbReference>
<evidence type="ECO:0000313" key="7">
    <source>
        <dbReference type="Proteomes" id="UP001604336"/>
    </source>
</evidence>
<dbReference type="SUPFAM" id="SSF47954">
    <property type="entry name" value="Cyclin-like"/>
    <property type="match status" value="2"/>
</dbReference>